<feature type="domain" description="GH15-like" evidence="2">
    <location>
        <begin position="263"/>
        <end position="631"/>
    </location>
</feature>
<dbReference type="SUPFAM" id="SSF48208">
    <property type="entry name" value="Six-hairpin glycosidases"/>
    <property type="match status" value="1"/>
</dbReference>
<keyword evidence="5" id="KW-1185">Reference proteome</keyword>
<dbReference type="Gene3D" id="1.50.10.10">
    <property type="match status" value="1"/>
</dbReference>
<feature type="domain" description="Trehalase-like N-terminal" evidence="3">
    <location>
        <begin position="28"/>
        <end position="167"/>
    </location>
</feature>
<protein>
    <submittedName>
        <fullName evidence="4">Glycoside hydrolase family 15 protein</fullName>
    </submittedName>
</protein>
<evidence type="ECO:0000259" key="2">
    <source>
        <dbReference type="Pfam" id="PF00723"/>
    </source>
</evidence>
<dbReference type="Pfam" id="PF00723">
    <property type="entry name" value="Glyco_hydro_15"/>
    <property type="match status" value="1"/>
</dbReference>
<evidence type="ECO:0000256" key="1">
    <source>
        <dbReference type="SAM" id="MobiDB-lite"/>
    </source>
</evidence>
<evidence type="ECO:0000313" key="4">
    <source>
        <dbReference type="EMBL" id="QEU88863.1"/>
    </source>
</evidence>
<dbReference type="InterPro" id="IPR012341">
    <property type="entry name" value="6hp_glycosidase-like_sf"/>
</dbReference>
<gene>
    <name evidence="4" type="ORF">CP969_32385</name>
</gene>
<dbReference type="PANTHER" id="PTHR31616:SF10">
    <property type="entry name" value="TREHALASE"/>
    <property type="match status" value="1"/>
</dbReference>
<dbReference type="Proteomes" id="UP000327143">
    <property type="component" value="Chromosome"/>
</dbReference>
<evidence type="ECO:0000259" key="3">
    <source>
        <dbReference type="Pfam" id="PF19291"/>
    </source>
</evidence>
<evidence type="ECO:0000313" key="5">
    <source>
        <dbReference type="Proteomes" id="UP000327143"/>
    </source>
</evidence>
<dbReference type="InterPro" id="IPR008928">
    <property type="entry name" value="6-hairpin_glycosidase_sf"/>
</dbReference>
<organism evidence="4 5">
    <name type="scientific">Streptomyces viridosporus T7A</name>
    <dbReference type="NCBI Taxonomy" id="665577"/>
    <lineage>
        <taxon>Bacteria</taxon>
        <taxon>Bacillati</taxon>
        <taxon>Actinomycetota</taxon>
        <taxon>Actinomycetes</taxon>
        <taxon>Kitasatosporales</taxon>
        <taxon>Streptomycetaceae</taxon>
        <taxon>Streptomyces</taxon>
    </lineage>
</organism>
<reference evidence="4 5" key="1">
    <citation type="submission" date="2017-09" db="EMBL/GenBank/DDBJ databases">
        <authorList>
            <person name="Lee N."/>
            <person name="Cho B.-K."/>
        </authorList>
    </citation>
    <scope>NUCLEOTIDE SEQUENCE [LARGE SCALE GENOMIC DNA]</scope>
    <source>
        <strain evidence="4 5">ATCC 39115</strain>
    </source>
</reference>
<feature type="region of interest" description="Disordered" evidence="1">
    <location>
        <begin position="1"/>
        <end position="24"/>
    </location>
</feature>
<dbReference type="Pfam" id="PF19291">
    <property type="entry name" value="TREH_N"/>
    <property type="match status" value="1"/>
</dbReference>
<dbReference type="GO" id="GO:0016787">
    <property type="term" value="F:hydrolase activity"/>
    <property type="evidence" value="ECO:0007669"/>
    <property type="project" value="UniProtKB-KW"/>
</dbReference>
<dbReference type="InterPro" id="IPR011613">
    <property type="entry name" value="GH15-like"/>
</dbReference>
<keyword evidence="4" id="KW-0378">Hydrolase</keyword>
<dbReference type="PANTHER" id="PTHR31616">
    <property type="entry name" value="TREHALASE"/>
    <property type="match status" value="1"/>
</dbReference>
<dbReference type="EMBL" id="CP023700">
    <property type="protein sequence ID" value="QEU88863.1"/>
    <property type="molecule type" value="Genomic_DNA"/>
</dbReference>
<proteinExistence type="predicted"/>
<dbReference type="InterPro" id="IPR045582">
    <property type="entry name" value="Trehalase-like_N"/>
</dbReference>
<dbReference type="RefSeq" id="WP_016823644.1">
    <property type="nucleotide sequence ID" value="NZ_CP023700.1"/>
</dbReference>
<sequence>MDRADRAAPADPADPAGSGTGEDGGGWPAIGSLAFLSDCRVAALVGPDGAVEWLCTPRFDGASVFGRLLDRRIGGAWELRVEGAPAPRQRYRDTTLLVESRWTTPHGTVRGEDYLAVRRPDRDEACLIEPLALLVRRLTCETGTVTVRHRLDARPDYARARARWSAVDGAEAGAAPPALEETTAGLWLGATATGAAPRVRVAEDGAVTVEAVLRAGGTLAVVLGYDGPPQEPLDTGLVDRTRDDTVEAWRAWDGLNDYRGFGADHVRRSALTLRGLMAADTGSLIAAATTSLPEWIGAGRNWDYRYLWHRDAALVVLVLMRLGHRVEAALYVRILLDHSARASGALHPMLDIDGRVEGEETVLEHLGGYRDSSPVRCGNSAFSQHQLDTYGQVLDAVFVYQQAALGTGGELARDELAAVYQVVDAAVRVWREPDDGIWEVRDRSRHWTISKVYAWVCFDRGVRLAELMDDERPDLDRWRRERDAVRAEVLDKGWSESVGSFTQSYGSANVDASLLSLGLLGFLDGADPRVVATVERVEEELGEDGWLVHRYDPEATDDGINGPEGGFLLCSFAMVSALVLAGRHDEARRRYEEICSRMGRFGLFSEEMARDGTMLGNYPQAFTHLGLIDAAMNLDAAGDEEALRAWAGRHGG</sequence>
<accession>A0ABX6ALX0</accession>
<name>A0ABX6ALX0_STRVD</name>